<dbReference type="GO" id="GO:0022857">
    <property type="term" value="F:transmembrane transporter activity"/>
    <property type="evidence" value="ECO:0007669"/>
    <property type="project" value="TreeGrafter"/>
</dbReference>
<evidence type="ECO:0000259" key="9">
    <source>
        <dbReference type="Pfam" id="PF12704"/>
    </source>
</evidence>
<evidence type="ECO:0000256" key="2">
    <source>
        <dbReference type="ARBA" id="ARBA00022475"/>
    </source>
</evidence>
<organism evidence="10 11">
    <name type="scientific">Feifania hominis</name>
    <dbReference type="NCBI Taxonomy" id="2763660"/>
    <lineage>
        <taxon>Bacteria</taxon>
        <taxon>Bacillati</taxon>
        <taxon>Bacillota</taxon>
        <taxon>Clostridia</taxon>
        <taxon>Eubacteriales</taxon>
        <taxon>Feifaniaceae</taxon>
        <taxon>Feifania</taxon>
    </lineage>
</organism>
<accession>A0A926DEK8</accession>
<dbReference type="Proteomes" id="UP000620366">
    <property type="component" value="Unassembled WGS sequence"/>
</dbReference>
<dbReference type="InterPro" id="IPR025857">
    <property type="entry name" value="MacB_PCD"/>
</dbReference>
<evidence type="ECO:0000256" key="1">
    <source>
        <dbReference type="ARBA" id="ARBA00004651"/>
    </source>
</evidence>
<keyword evidence="4 7" id="KW-1133">Transmembrane helix</keyword>
<evidence type="ECO:0000313" key="10">
    <source>
        <dbReference type="EMBL" id="MBC8537188.1"/>
    </source>
</evidence>
<name>A0A926DEK8_9FIRM</name>
<comment type="subcellular location">
    <subcellularLocation>
        <location evidence="1">Cell membrane</location>
        <topology evidence="1">Multi-pass membrane protein</topology>
    </subcellularLocation>
</comment>
<feature type="domain" description="ABC3 transporter permease C-terminal" evidence="8">
    <location>
        <begin position="295"/>
        <end position="421"/>
    </location>
</feature>
<comment type="similarity">
    <text evidence="6">Belongs to the ABC-4 integral membrane protein family.</text>
</comment>
<feature type="transmembrane region" description="Helical" evidence="7">
    <location>
        <begin position="741"/>
        <end position="770"/>
    </location>
</feature>
<feature type="transmembrane region" description="Helical" evidence="7">
    <location>
        <begin position="387"/>
        <end position="411"/>
    </location>
</feature>
<feature type="domain" description="MacB-like periplasmic core" evidence="9">
    <location>
        <begin position="19"/>
        <end position="205"/>
    </location>
</feature>
<keyword evidence="2" id="KW-1003">Cell membrane</keyword>
<dbReference type="AlphaFoldDB" id="A0A926DEK8"/>
<feature type="transmembrane region" description="Helical" evidence="7">
    <location>
        <begin position="289"/>
        <end position="312"/>
    </location>
</feature>
<dbReference type="InterPro" id="IPR003838">
    <property type="entry name" value="ABC3_permease_C"/>
</dbReference>
<feature type="transmembrane region" description="Helical" evidence="7">
    <location>
        <begin position="345"/>
        <end position="367"/>
    </location>
</feature>
<evidence type="ECO:0000259" key="8">
    <source>
        <dbReference type="Pfam" id="PF02687"/>
    </source>
</evidence>
<dbReference type="PANTHER" id="PTHR30572:SF4">
    <property type="entry name" value="ABC TRANSPORTER PERMEASE YTRF"/>
    <property type="match status" value="1"/>
</dbReference>
<sequence>MNVISRLTRRHMGKNRRRTLVTIVGVIISVAMITAVAVIGFSVLDLMQRVEVETGGEWHVRYNDLTAEQAAAVGAHENTKSLALERVLGYAEFPESADEKKPYFFLQAYNTARFENFPVKLVEGRFPQAPGEAVVSVQARRVGDDPVRIGEQLTLSWGERRGVLSSGEERALNQTWYLGEAQSEYLVPEHSGTFTIVGTIERPSGEQYYSPGYSLLCYLDAAALAPDERVDARVALNHISTALYDEAETIAENIGMESLNGGREYDLDFNNGLLKFYGVTRNDSIRTTMFLLVGSLMLIIFVGSVSLIYNAFSISIAERSRDLGMLATVGATRAQKRWSVFYESILVGLISIPIGILCGTVGIGITFRFVGPMLRDLMATGDATLRLVVPPAAVLLSAAVAAATLLVSAWVPARRASKIAPIDAIRQSDAIKLSRRTVKTSRLTRALFGFEGEIAMKNIKRQRGRYRVTIFSLCISIVLFLSVSSFTQMLRSSYEMTGEDLGYDVRVWSYHADTDTVDGIYDRIQQMSQVEAYTRISELDGHAELDRAQMSDDMAARLDPTAADDETFQATYSVNLTALDDSSWSAYLEACGFRESDFAAEGLQAVLVNRFRYRENSGYQYAQLTTMRPGDELTVIDDDLPQGELTVRIAQLANEPPDGMSDLNLWGNLIVVVPERALCDLLGEDAWYQSRWGVSLFLKTNDDEGLLEEIDALTKGYSSVGINVFSVEDALRSERNLNTVITVFTTGFLVLITLICVANIFNTISTSVALRRREFAMLRSVGMTPGSFNRMIFFESFFYGAKALLYGLPISFACLYWFYLVFTRNFGIPFSVPWGEVGFAVAAVFVLVFATMFYAMRKLKRVNIVDALKEETL</sequence>
<reference evidence="10" key="1">
    <citation type="submission" date="2020-08" db="EMBL/GenBank/DDBJ databases">
        <title>Genome public.</title>
        <authorList>
            <person name="Liu C."/>
            <person name="Sun Q."/>
        </authorList>
    </citation>
    <scope>NUCLEOTIDE SEQUENCE</scope>
    <source>
        <strain evidence="10">BX7</strain>
    </source>
</reference>
<keyword evidence="5 7" id="KW-0472">Membrane</keyword>
<evidence type="ECO:0000256" key="3">
    <source>
        <dbReference type="ARBA" id="ARBA00022692"/>
    </source>
</evidence>
<evidence type="ECO:0000256" key="4">
    <source>
        <dbReference type="ARBA" id="ARBA00022989"/>
    </source>
</evidence>
<dbReference type="Pfam" id="PF12704">
    <property type="entry name" value="MacB_PCD"/>
    <property type="match status" value="1"/>
</dbReference>
<evidence type="ECO:0000256" key="5">
    <source>
        <dbReference type="ARBA" id="ARBA00023136"/>
    </source>
</evidence>
<dbReference type="InterPro" id="IPR050250">
    <property type="entry name" value="Macrolide_Exporter_MacB"/>
</dbReference>
<keyword evidence="3 7" id="KW-0812">Transmembrane</keyword>
<gene>
    <name evidence="10" type="ORF">H8695_10870</name>
</gene>
<feature type="domain" description="ABC3 transporter permease C-terminal" evidence="8">
    <location>
        <begin position="748"/>
        <end position="863"/>
    </location>
</feature>
<keyword evidence="11" id="KW-1185">Reference proteome</keyword>
<dbReference type="Pfam" id="PF02687">
    <property type="entry name" value="FtsX"/>
    <property type="match status" value="2"/>
</dbReference>
<feature type="transmembrane region" description="Helical" evidence="7">
    <location>
        <begin position="839"/>
        <end position="856"/>
    </location>
</feature>
<dbReference type="GO" id="GO:0005886">
    <property type="term" value="C:plasma membrane"/>
    <property type="evidence" value="ECO:0007669"/>
    <property type="project" value="UniProtKB-SubCell"/>
</dbReference>
<proteinExistence type="inferred from homology"/>
<protein>
    <submittedName>
        <fullName evidence="10">FtsX-like permease family protein</fullName>
    </submittedName>
</protein>
<feature type="transmembrane region" description="Helical" evidence="7">
    <location>
        <begin position="466"/>
        <end position="486"/>
    </location>
</feature>
<evidence type="ECO:0000313" key="11">
    <source>
        <dbReference type="Proteomes" id="UP000620366"/>
    </source>
</evidence>
<dbReference type="EMBL" id="JACRSP010000005">
    <property type="protein sequence ID" value="MBC8537188.1"/>
    <property type="molecule type" value="Genomic_DNA"/>
</dbReference>
<comment type="caution">
    <text evidence="10">The sequence shown here is derived from an EMBL/GenBank/DDBJ whole genome shotgun (WGS) entry which is preliminary data.</text>
</comment>
<feature type="transmembrane region" description="Helical" evidence="7">
    <location>
        <begin position="20"/>
        <end position="44"/>
    </location>
</feature>
<feature type="transmembrane region" description="Helical" evidence="7">
    <location>
        <begin position="791"/>
        <end position="819"/>
    </location>
</feature>
<evidence type="ECO:0000256" key="7">
    <source>
        <dbReference type="SAM" id="Phobius"/>
    </source>
</evidence>
<evidence type="ECO:0000256" key="6">
    <source>
        <dbReference type="ARBA" id="ARBA00038076"/>
    </source>
</evidence>
<dbReference type="PANTHER" id="PTHR30572">
    <property type="entry name" value="MEMBRANE COMPONENT OF TRANSPORTER-RELATED"/>
    <property type="match status" value="1"/>
</dbReference>
<dbReference type="RefSeq" id="WP_249301586.1">
    <property type="nucleotide sequence ID" value="NZ_JACRSP010000005.1"/>
</dbReference>